<keyword evidence="5" id="KW-0336">GPI-anchor</keyword>
<protein>
    <recommendedName>
        <fullName evidence="11">CFEM domain-containing protein</fullName>
    </recommendedName>
</protein>
<keyword evidence="5" id="KW-0472">Membrane</keyword>
<feature type="domain" description="CFEM" evidence="11">
    <location>
        <begin position="344"/>
        <end position="407"/>
    </location>
</feature>
<comment type="similarity">
    <text evidence="3">Belongs to the RBT5 family.</text>
</comment>
<evidence type="ECO:0000256" key="8">
    <source>
        <dbReference type="ARBA" id="ARBA00023288"/>
    </source>
</evidence>
<feature type="compositionally biased region" description="Low complexity" evidence="9">
    <location>
        <begin position="243"/>
        <end position="311"/>
    </location>
</feature>
<reference evidence="12" key="1">
    <citation type="journal article" date="2020" name="Stud. Mycol.">
        <title>101 Dothideomycetes genomes: a test case for predicting lifestyles and emergence of pathogens.</title>
        <authorList>
            <person name="Haridas S."/>
            <person name="Albert R."/>
            <person name="Binder M."/>
            <person name="Bloem J."/>
            <person name="Labutti K."/>
            <person name="Salamov A."/>
            <person name="Andreopoulos B."/>
            <person name="Baker S."/>
            <person name="Barry K."/>
            <person name="Bills G."/>
            <person name="Bluhm B."/>
            <person name="Cannon C."/>
            <person name="Castanera R."/>
            <person name="Culley D."/>
            <person name="Daum C."/>
            <person name="Ezra D."/>
            <person name="Gonzalez J."/>
            <person name="Henrissat B."/>
            <person name="Kuo A."/>
            <person name="Liang C."/>
            <person name="Lipzen A."/>
            <person name="Lutzoni F."/>
            <person name="Magnuson J."/>
            <person name="Mondo S."/>
            <person name="Nolan M."/>
            <person name="Ohm R."/>
            <person name="Pangilinan J."/>
            <person name="Park H.-J."/>
            <person name="Ramirez L."/>
            <person name="Alfaro M."/>
            <person name="Sun H."/>
            <person name="Tritt A."/>
            <person name="Yoshinaga Y."/>
            <person name="Zwiers L.-H."/>
            <person name="Turgeon B."/>
            <person name="Goodwin S."/>
            <person name="Spatafora J."/>
            <person name="Crous P."/>
            <person name="Grigoriev I."/>
        </authorList>
    </citation>
    <scope>NUCLEOTIDE SEQUENCE</scope>
    <source>
        <strain evidence="12">CBS 115976</strain>
    </source>
</reference>
<comment type="subcellular location">
    <subcellularLocation>
        <location evidence="1">Membrane</location>
        <topology evidence="1">Lipid-anchor</topology>
        <topology evidence="1">GPI-anchor</topology>
    </subcellularLocation>
    <subcellularLocation>
        <location evidence="2">Secreted</location>
    </subcellularLocation>
</comment>
<keyword evidence="6 10" id="KW-0732">Signal</keyword>
<evidence type="ECO:0000256" key="2">
    <source>
        <dbReference type="ARBA" id="ARBA00004613"/>
    </source>
</evidence>
<evidence type="ECO:0000256" key="6">
    <source>
        <dbReference type="ARBA" id="ARBA00022729"/>
    </source>
</evidence>
<dbReference type="InterPro" id="IPR008427">
    <property type="entry name" value="Extracellular_membr_CFEM_dom"/>
</dbReference>
<dbReference type="OrthoDB" id="5431405at2759"/>
<evidence type="ECO:0000256" key="4">
    <source>
        <dbReference type="ARBA" id="ARBA00022525"/>
    </source>
</evidence>
<keyword evidence="13" id="KW-1185">Reference proteome</keyword>
<dbReference type="GO" id="GO:0005576">
    <property type="term" value="C:extracellular region"/>
    <property type="evidence" value="ECO:0007669"/>
    <property type="project" value="UniProtKB-SubCell"/>
</dbReference>
<evidence type="ECO:0000256" key="7">
    <source>
        <dbReference type="ARBA" id="ARBA00023157"/>
    </source>
</evidence>
<keyword evidence="4" id="KW-0964">Secreted</keyword>
<evidence type="ECO:0000256" key="1">
    <source>
        <dbReference type="ARBA" id="ARBA00004589"/>
    </source>
</evidence>
<dbReference type="Pfam" id="PF05730">
    <property type="entry name" value="CFEM"/>
    <property type="match status" value="1"/>
</dbReference>
<evidence type="ECO:0000313" key="13">
    <source>
        <dbReference type="Proteomes" id="UP000799302"/>
    </source>
</evidence>
<accession>A0A6A6U1P9</accession>
<feature type="signal peptide" evidence="10">
    <location>
        <begin position="1"/>
        <end position="19"/>
    </location>
</feature>
<name>A0A6A6U1P9_9PEZI</name>
<evidence type="ECO:0000256" key="9">
    <source>
        <dbReference type="SAM" id="MobiDB-lite"/>
    </source>
</evidence>
<keyword evidence="5" id="KW-0325">Glycoprotein</keyword>
<evidence type="ECO:0000256" key="10">
    <source>
        <dbReference type="SAM" id="SignalP"/>
    </source>
</evidence>
<feature type="chain" id="PRO_5025589672" description="CFEM domain-containing protein" evidence="10">
    <location>
        <begin position="20"/>
        <end position="579"/>
    </location>
</feature>
<feature type="region of interest" description="Disordered" evidence="9">
    <location>
        <begin position="322"/>
        <end position="341"/>
    </location>
</feature>
<evidence type="ECO:0000313" key="12">
    <source>
        <dbReference type="EMBL" id="KAF2665203.1"/>
    </source>
</evidence>
<keyword evidence="7" id="KW-1015">Disulfide bond</keyword>
<dbReference type="EMBL" id="MU004241">
    <property type="protein sequence ID" value="KAF2665203.1"/>
    <property type="molecule type" value="Genomic_DNA"/>
</dbReference>
<keyword evidence="8" id="KW-0449">Lipoprotein</keyword>
<evidence type="ECO:0000259" key="11">
    <source>
        <dbReference type="Pfam" id="PF05730"/>
    </source>
</evidence>
<dbReference type="Proteomes" id="UP000799302">
    <property type="component" value="Unassembled WGS sequence"/>
</dbReference>
<gene>
    <name evidence="12" type="ORF">BT63DRAFT_459825</name>
</gene>
<evidence type="ECO:0000256" key="3">
    <source>
        <dbReference type="ARBA" id="ARBA00010031"/>
    </source>
</evidence>
<feature type="region of interest" description="Disordered" evidence="9">
    <location>
        <begin position="193"/>
        <end position="311"/>
    </location>
</feature>
<dbReference type="GO" id="GO:0098552">
    <property type="term" value="C:side of membrane"/>
    <property type="evidence" value="ECO:0007669"/>
    <property type="project" value="UniProtKB-KW"/>
</dbReference>
<evidence type="ECO:0000256" key="5">
    <source>
        <dbReference type="ARBA" id="ARBA00022622"/>
    </source>
</evidence>
<proteinExistence type="inferred from homology"/>
<organism evidence="12 13">
    <name type="scientific">Microthyrium microscopicum</name>
    <dbReference type="NCBI Taxonomy" id="703497"/>
    <lineage>
        <taxon>Eukaryota</taxon>
        <taxon>Fungi</taxon>
        <taxon>Dikarya</taxon>
        <taxon>Ascomycota</taxon>
        <taxon>Pezizomycotina</taxon>
        <taxon>Dothideomycetes</taxon>
        <taxon>Dothideomycetes incertae sedis</taxon>
        <taxon>Microthyriales</taxon>
        <taxon>Microthyriaceae</taxon>
        <taxon>Microthyrium</taxon>
    </lineage>
</organism>
<sequence>MRASHTLFLSALLAGQGQAGGFLNWLDSGSFSCPANTDNKCSDQEKSGWSFDSLATGSFSSYSSFSFSGFTCNDKQGKRDLSKRTGSQFSGKCISGSAGSSKGPSFSCGSSDAFSPSTFHVTTDRDVDIEFQFTMEDGSDCSFVHSCSSSGTSVPNTQCGGAKSVGFQLASHESGDCGFDVYGVDFDCNGPAPPKSGTTSAPASPPKSSSPAGPPSYSAPASPPKSLPPKGSAHPSSPGGSYESSVAGGSPSSAPAVSVPEQSPSAPVYSSPAYSMPVGGSSPSAPVGGSSPSIPVGGSSPSVTAGGSSPSSSVEVVSSFAPSKSATPASPSKGSGSGSLPGTSCPDVLPKCFSTWMFSSSCSDISNPDCFCKDTELISSVYQCLSAWGQSQSEIQAAVSYLVGICAAFIPSNPGIITNCPSSVTIAPTVTATAGPTGGVPAVGVTTVSIDQTITVPCTYTTGTSAGQTIPSSFHTTSIQTTVVVPQVGFTSAVVGGSSVVGIVPGPNAPAATAPPYPINGNGTGSYPTPTLSTIGVPGGNISASSVPAQQTTNAAASIRTQYQVVGFLAMAVGGLFAL</sequence>
<feature type="compositionally biased region" description="Low complexity" evidence="9">
    <location>
        <begin position="195"/>
        <end position="220"/>
    </location>
</feature>
<dbReference type="AlphaFoldDB" id="A0A6A6U1P9"/>